<name>A0ABP2K592_9ACTN</name>
<evidence type="ECO:0000313" key="1">
    <source>
        <dbReference type="EMBL" id="EFS92018.1"/>
    </source>
</evidence>
<accession>A0ABP2K592</accession>
<keyword evidence="2" id="KW-1185">Reference proteome</keyword>
<reference evidence="1" key="1">
    <citation type="submission" date="2010-08" db="EMBL/GenBank/DDBJ databases">
        <authorList>
            <person name="Weinstock G."/>
            <person name="Sodergren E."/>
            <person name="Clifton S."/>
            <person name="Fulton L."/>
            <person name="Fulton B."/>
            <person name="Courtney L."/>
            <person name="Fronick C."/>
            <person name="Harrison M."/>
            <person name="Strong C."/>
            <person name="Farmer C."/>
            <person name="Delahaunty K."/>
            <person name="Markovic C."/>
            <person name="Hall O."/>
            <person name="Minx P."/>
            <person name="Tomlinson C."/>
            <person name="Mitreva M."/>
            <person name="Hou S."/>
            <person name="Chen J."/>
            <person name="Wollam A."/>
            <person name="Pepin K.H."/>
            <person name="Johnson M."/>
            <person name="Bhonagiri V."/>
            <person name="Zhang X."/>
            <person name="Suruliraj S."/>
            <person name="Warren W."/>
            <person name="Chinwalla A."/>
            <person name="Mardis E.R."/>
            <person name="Wilson R.K."/>
        </authorList>
    </citation>
    <scope>NUCLEOTIDE SEQUENCE [LARGE SCALE GENOMIC DNA]</scope>
    <source>
        <strain evidence="1">HL044PA1</strain>
    </source>
</reference>
<sequence length="47" mass="4838">MLVQLVAVAIWFGAGVSAIDSSGGVIATHVCHEARGVREDSAGSAWR</sequence>
<dbReference type="EMBL" id="ADZU01000029">
    <property type="protein sequence ID" value="EFS92018.1"/>
    <property type="molecule type" value="Genomic_DNA"/>
</dbReference>
<gene>
    <name evidence="1" type="ORF">HMPREF9607_01778</name>
</gene>
<evidence type="ECO:0000313" key="2">
    <source>
        <dbReference type="Proteomes" id="UP000003179"/>
    </source>
</evidence>
<proteinExistence type="predicted"/>
<dbReference type="Proteomes" id="UP000003179">
    <property type="component" value="Unassembled WGS sequence"/>
</dbReference>
<protein>
    <submittedName>
        <fullName evidence="1">Uncharacterized protein</fullName>
    </submittedName>
</protein>
<comment type="caution">
    <text evidence="1">The sequence shown here is derived from an EMBL/GenBank/DDBJ whole genome shotgun (WGS) entry which is preliminary data.</text>
</comment>
<organism evidence="1 2">
    <name type="scientific">Cutibacterium modestum HL044PA1</name>
    <dbReference type="NCBI Taxonomy" id="765109"/>
    <lineage>
        <taxon>Bacteria</taxon>
        <taxon>Bacillati</taxon>
        <taxon>Actinomycetota</taxon>
        <taxon>Actinomycetes</taxon>
        <taxon>Propionibacteriales</taxon>
        <taxon>Propionibacteriaceae</taxon>
        <taxon>Cutibacterium</taxon>
        <taxon>Cutibacterium modestum</taxon>
    </lineage>
</organism>